<feature type="region of interest" description="Disordered" evidence="1">
    <location>
        <begin position="1"/>
        <end position="32"/>
    </location>
</feature>
<accession>A0AAQ3WD59</accession>
<gene>
    <name evidence="2" type="ORF">U9M48_008296</name>
</gene>
<organism evidence="2 3">
    <name type="scientific">Paspalum notatum var. saurae</name>
    <dbReference type="NCBI Taxonomy" id="547442"/>
    <lineage>
        <taxon>Eukaryota</taxon>
        <taxon>Viridiplantae</taxon>
        <taxon>Streptophyta</taxon>
        <taxon>Embryophyta</taxon>
        <taxon>Tracheophyta</taxon>
        <taxon>Spermatophyta</taxon>
        <taxon>Magnoliopsida</taxon>
        <taxon>Liliopsida</taxon>
        <taxon>Poales</taxon>
        <taxon>Poaceae</taxon>
        <taxon>PACMAD clade</taxon>
        <taxon>Panicoideae</taxon>
        <taxon>Andropogonodae</taxon>
        <taxon>Paspaleae</taxon>
        <taxon>Paspalinae</taxon>
        <taxon>Paspalum</taxon>
    </lineage>
</organism>
<evidence type="ECO:0000313" key="2">
    <source>
        <dbReference type="EMBL" id="WVZ57973.1"/>
    </source>
</evidence>
<feature type="compositionally biased region" description="Pro residues" evidence="1">
    <location>
        <begin position="1"/>
        <end position="11"/>
    </location>
</feature>
<dbReference type="EMBL" id="CP144746">
    <property type="protein sequence ID" value="WVZ57973.1"/>
    <property type="molecule type" value="Genomic_DNA"/>
</dbReference>
<name>A0AAQ3WD59_PASNO</name>
<dbReference type="AlphaFoldDB" id="A0AAQ3WD59"/>
<feature type="region of interest" description="Disordered" evidence="1">
    <location>
        <begin position="46"/>
        <end position="93"/>
    </location>
</feature>
<proteinExistence type="predicted"/>
<dbReference type="Proteomes" id="UP001341281">
    <property type="component" value="Chromosome 02"/>
</dbReference>
<reference evidence="2 3" key="1">
    <citation type="submission" date="2024-02" db="EMBL/GenBank/DDBJ databases">
        <title>High-quality chromosome-scale genome assembly of Pensacola bahiagrass (Paspalum notatum Flugge var. saurae).</title>
        <authorList>
            <person name="Vega J.M."/>
            <person name="Podio M."/>
            <person name="Orjuela J."/>
            <person name="Siena L.A."/>
            <person name="Pessino S.C."/>
            <person name="Combes M.C."/>
            <person name="Mariac C."/>
            <person name="Albertini E."/>
            <person name="Pupilli F."/>
            <person name="Ortiz J.P.A."/>
            <person name="Leblanc O."/>
        </authorList>
    </citation>
    <scope>NUCLEOTIDE SEQUENCE [LARGE SCALE GENOMIC DNA]</scope>
    <source>
        <strain evidence="2">R1</strain>
        <tissue evidence="2">Leaf</tissue>
    </source>
</reference>
<protein>
    <submittedName>
        <fullName evidence="2">Uncharacterized protein</fullName>
    </submittedName>
</protein>
<sequence length="181" mass="18210">MATPPSQPTPVPRRSISPAAVHPHPQSEPYLFRPLRRRARWLAEARIGSTARRPRTASPCPTTPAGEVAGGGTHRVEAEEAADGVALPAATGSSDVADGCGGDGAGGGSHCPPAGGGGASAGQVEPAAALLFPCLFMTSRLCPANVRPIEASPPMGDGFSAAPTMNNALHGYVAHSGATYD</sequence>
<evidence type="ECO:0000256" key="1">
    <source>
        <dbReference type="SAM" id="MobiDB-lite"/>
    </source>
</evidence>
<keyword evidence="3" id="KW-1185">Reference proteome</keyword>
<evidence type="ECO:0000313" key="3">
    <source>
        <dbReference type="Proteomes" id="UP001341281"/>
    </source>
</evidence>